<name>A0A8S3UGN7_MYTED</name>
<comment type="catalytic activity">
    <reaction evidence="7">
        <text>L-cysteinyl-[protein] + hexadecanoyl-CoA = S-hexadecanoyl-L-cysteinyl-[protein] + CoA</text>
        <dbReference type="Rhea" id="RHEA:36683"/>
        <dbReference type="Rhea" id="RHEA-COMP:10131"/>
        <dbReference type="Rhea" id="RHEA-COMP:11032"/>
        <dbReference type="ChEBI" id="CHEBI:29950"/>
        <dbReference type="ChEBI" id="CHEBI:57287"/>
        <dbReference type="ChEBI" id="CHEBI:57379"/>
        <dbReference type="ChEBI" id="CHEBI:74151"/>
        <dbReference type="EC" id="2.3.1.225"/>
    </reaction>
</comment>
<feature type="transmembrane region" description="Helical" evidence="7">
    <location>
        <begin position="48"/>
        <end position="66"/>
    </location>
</feature>
<dbReference type="Proteomes" id="UP000683360">
    <property type="component" value="Unassembled WGS sequence"/>
</dbReference>
<keyword evidence="5 7" id="KW-0472">Membrane</keyword>
<keyword evidence="6 7" id="KW-0012">Acyltransferase</keyword>
<dbReference type="EC" id="2.3.1.225" evidence="7"/>
<keyword evidence="4 7" id="KW-1133">Transmembrane helix</keyword>
<evidence type="ECO:0000256" key="4">
    <source>
        <dbReference type="ARBA" id="ARBA00022989"/>
    </source>
</evidence>
<dbReference type="InterPro" id="IPR039859">
    <property type="entry name" value="PFA4/ZDH16/20/ERF2-like"/>
</dbReference>
<evidence type="ECO:0000259" key="8">
    <source>
        <dbReference type="Pfam" id="PF01529"/>
    </source>
</evidence>
<keyword evidence="2 7" id="KW-0808">Transferase</keyword>
<evidence type="ECO:0000256" key="2">
    <source>
        <dbReference type="ARBA" id="ARBA00022679"/>
    </source>
</evidence>
<evidence type="ECO:0000256" key="6">
    <source>
        <dbReference type="ARBA" id="ARBA00023315"/>
    </source>
</evidence>
<dbReference type="InterPro" id="IPR032675">
    <property type="entry name" value="LRR_dom_sf"/>
</dbReference>
<accession>A0A8S3UGN7</accession>
<comment type="domain">
    <text evidence="7">The DHHC domain is required for palmitoyltransferase activity.</text>
</comment>
<sequence>MAPAAVRVCCACVRWFPVVFITAVVVWSYYAYVVALCVYTVPSIAEKVLYLLIYHPILVLFLWAYAKTIFTDVGSVPRSFYLTVQEINRLERERGEEAQKNILLELAKDKPILNRTHAGSARYCEKCKCIKPDRAHHCSVCGQCVLKMDHHCPWVNNCVGFTNYKYFVLFLGYGLLYCLFIAFTSLKYFIEFWTGGSSKEAVKFHVLFVFFVAMMFGISLISLFGYHIYLTCSNRSTLESFRSPIFQTGSDKNGFSLGKLNNFKEVFGERKLFWFLPIFSSDRDGVSFPTLKSQTNSNSYQTMAQTPSFGDGIAYPTRTVDIPSDGLLGDRQRWMEEGDADGDLYLRGNPITFLINYRQRVFQILPQLKRLDGIPRLQSDLEFDPEYGDMDESMNDSSCVIL</sequence>
<keyword evidence="3 7" id="KW-0812">Transmembrane</keyword>
<organism evidence="9 10">
    <name type="scientific">Mytilus edulis</name>
    <name type="common">Blue mussel</name>
    <dbReference type="NCBI Taxonomy" id="6550"/>
    <lineage>
        <taxon>Eukaryota</taxon>
        <taxon>Metazoa</taxon>
        <taxon>Spiralia</taxon>
        <taxon>Lophotrochozoa</taxon>
        <taxon>Mollusca</taxon>
        <taxon>Bivalvia</taxon>
        <taxon>Autobranchia</taxon>
        <taxon>Pteriomorphia</taxon>
        <taxon>Mytilida</taxon>
        <taxon>Mytiloidea</taxon>
        <taxon>Mytilidae</taxon>
        <taxon>Mytilinae</taxon>
        <taxon>Mytilus</taxon>
    </lineage>
</organism>
<reference evidence="9" key="1">
    <citation type="submission" date="2021-03" db="EMBL/GenBank/DDBJ databases">
        <authorList>
            <person name="Bekaert M."/>
        </authorList>
    </citation>
    <scope>NUCLEOTIDE SEQUENCE</scope>
</reference>
<evidence type="ECO:0000256" key="1">
    <source>
        <dbReference type="ARBA" id="ARBA00004141"/>
    </source>
</evidence>
<dbReference type="GO" id="GO:0016020">
    <property type="term" value="C:membrane"/>
    <property type="evidence" value="ECO:0007669"/>
    <property type="project" value="UniProtKB-SubCell"/>
</dbReference>
<feature type="transmembrane region" description="Helical" evidence="7">
    <location>
        <begin position="15"/>
        <end position="41"/>
    </location>
</feature>
<dbReference type="EMBL" id="CAJPWZ010002590">
    <property type="protein sequence ID" value="CAG2241603.1"/>
    <property type="molecule type" value="Genomic_DNA"/>
</dbReference>
<dbReference type="GO" id="GO:0019706">
    <property type="term" value="F:protein-cysteine S-palmitoyltransferase activity"/>
    <property type="evidence" value="ECO:0007669"/>
    <property type="project" value="UniProtKB-EC"/>
</dbReference>
<comment type="caution">
    <text evidence="9">The sequence shown here is derived from an EMBL/GenBank/DDBJ whole genome shotgun (WGS) entry which is preliminary data.</text>
</comment>
<feature type="transmembrane region" description="Helical" evidence="7">
    <location>
        <begin position="166"/>
        <end position="190"/>
    </location>
</feature>
<dbReference type="OrthoDB" id="9909019at2759"/>
<dbReference type="Pfam" id="PF01529">
    <property type="entry name" value="DHHC"/>
    <property type="match status" value="1"/>
</dbReference>
<evidence type="ECO:0000256" key="7">
    <source>
        <dbReference type="RuleBase" id="RU079119"/>
    </source>
</evidence>
<comment type="similarity">
    <text evidence="7">Belongs to the DHHC palmitoyltransferase family.</text>
</comment>
<evidence type="ECO:0000313" key="9">
    <source>
        <dbReference type="EMBL" id="CAG2241603.1"/>
    </source>
</evidence>
<dbReference type="InterPro" id="IPR001594">
    <property type="entry name" value="Palmitoyltrfase_DHHC"/>
</dbReference>
<dbReference type="SUPFAM" id="SSF52058">
    <property type="entry name" value="L domain-like"/>
    <property type="match status" value="1"/>
</dbReference>
<keyword evidence="10" id="KW-1185">Reference proteome</keyword>
<dbReference type="AlphaFoldDB" id="A0A8S3UGN7"/>
<dbReference type="PANTHER" id="PTHR12246">
    <property type="entry name" value="PALMITOYLTRANSFERASE ZDHHC16"/>
    <property type="match status" value="1"/>
</dbReference>
<evidence type="ECO:0000256" key="3">
    <source>
        <dbReference type="ARBA" id="ARBA00022692"/>
    </source>
</evidence>
<evidence type="ECO:0000256" key="5">
    <source>
        <dbReference type="ARBA" id="ARBA00023136"/>
    </source>
</evidence>
<dbReference type="Gene3D" id="3.80.10.10">
    <property type="entry name" value="Ribonuclease Inhibitor"/>
    <property type="match status" value="1"/>
</dbReference>
<feature type="domain" description="Palmitoyltransferase DHHC" evidence="8">
    <location>
        <begin position="120"/>
        <end position="242"/>
    </location>
</feature>
<feature type="transmembrane region" description="Helical" evidence="7">
    <location>
        <begin position="202"/>
        <end position="229"/>
    </location>
</feature>
<proteinExistence type="inferred from homology"/>
<protein>
    <recommendedName>
        <fullName evidence="7">Palmitoyltransferase</fullName>
        <ecNumber evidence="7">2.3.1.225</ecNumber>
    </recommendedName>
</protein>
<dbReference type="PROSITE" id="PS50216">
    <property type="entry name" value="DHHC"/>
    <property type="match status" value="1"/>
</dbReference>
<evidence type="ECO:0000313" key="10">
    <source>
        <dbReference type="Proteomes" id="UP000683360"/>
    </source>
</evidence>
<gene>
    <name evidence="9" type="ORF">MEDL_53760</name>
</gene>
<comment type="subcellular location">
    <subcellularLocation>
        <location evidence="1">Membrane</location>
        <topology evidence="1">Multi-pass membrane protein</topology>
    </subcellularLocation>
</comment>